<dbReference type="Proteomes" id="UP000451233">
    <property type="component" value="Unassembled WGS sequence"/>
</dbReference>
<dbReference type="RefSeq" id="WP_160907030.1">
    <property type="nucleotide sequence ID" value="NZ_WVHS01000002.1"/>
</dbReference>
<gene>
    <name evidence="1" type="ORF">GS398_12240</name>
</gene>
<reference evidence="1 2" key="1">
    <citation type="submission" date="2019-11" db="EMBL/GenBank/DDBJ databases">
        <title>Pedobacter sp. HMF7056 Genome sequencing and assembly.</title>
        <authorList>
            <person name="Kang H."/>
            <person name="Kim H."/>
            <person name="Joh K."/>
        </authorList>
    </citation>
    <scope>NUCLEOTIDE SEQUENCE [LARGE SCALE GENOMIC DNA]</scope>
    <source>
        <strain evidence="1 2">HMF7056</strain>
    </source>
</reference>
<comment type="caution">
    <text evidence="1">The sequence shown here is derived from an EMBL/GenBank/DDBJ whole genome shotgun (WGS) entry which is preliminary data.</text>
</comment>
<sequence length="244" mass="27071">MNDTGIGTKLTSSNLSPAFFNVISSYFSGYKTGKSSVNARGYHAELSAAIDAFFQDRPHCDPETGLTDLLLRMNFNTSPFIAFYQSKLQAAVDAIPDASLRLAAIADKATKLRKSPLSSRACCPGRPSVRESALETLHELFVNTLVCGLFQPVRDEPGTKLALNFSVAQLALFVKLQADEGLFRACSVTQLLKFTVRNYRSKRQDDFSYRTLSKEYYGANQVTAAVVRDLLVRMVARIDRNFFP</sequence>
<accession>A0A7K1XYK4</accession>
<keyword evidence="2" id="KW-1185">Reference proteome</keyword>
<proteinExistence type="predicted"/>
<evidence type="ECO:0000313" key="2">
    <source>
        <dbReference type="Proteomes" id="UP000451233"/>
    </source>
</evidence>
<protein>
    <submittedName>
        <fullName evidence="1">Uncharacterized protein</fullName>
    </submittedName>
</protein>
<name>A0A7K1XYK4_9SPHI</name>
<organism evidence="1 2">
    <name type="scientific">Hufsiella ginkgonis</name>
    <dbReference type="NCBI Taxonomy" id="2695274"/>
    <lineage>
        <taxon>Bacteria</taxon>
        <taxon>Pseudomonadati</taxon>
        <taxon>Bacteroidota</taxon>
        <taxon>Sphingobacteriia</taxon>
        <taxon>Sphingobacteriales</taxon>
        <taxon>Sphingobacteriaceae</taxon>
        <taxon>Hufsiella</taxon>
    </lineage>
</organism>
<evidence type="ECO:0000313" key="1">
    <source>
        <dbReference type="EMBL" id="MXV16075.1"/>
    </source>
</evidence>
<dbReference type="AlphaFoldDB" id="A0A7K1XYK4"/>
<dbReference type="EMBL" id="WVHS01000002">
    <property type="protein sequence ID" value="MXV16075.1"/>
    <property type="molecule type" value="Genomic_DNA"/>
</dbReference>